<evidence type="ECO:0000313" key="10">
    <source>
        <dbReference type="EMBL" id="SNY47455.1"/>
    </source>
</evidence>
<feature type="binding site" evidence="7">
    <location>
        <position position="115"/>
    </location>
    <ligand>
        <name>Zn(2+)</name>
        <dbReference type="ChEBI" id="CHEBI:29105"/>
        <label>1</label>
    </ligand>
</feature>
<evidence type="ECO:0000313" key="9">
    <source>
        <dbReference type="EMBL" id="PJE29229.1"/>
    </source>
</evidence>
<dbReference type="SUPFAM" id="SSF56281">
    <property type="entry name" value="Metallo-hydrolase/oxidoreductase"/>
    <property type="match status" value="1"/>
</dbReference>
<proteinExistence type="inferred from homology"/>
<dbReference type="RefSeq" id="WP_097144943.1">
    <property type="nucleotide sequence ID" value="NZ_OBEA01000002.1"/>
</dbReference>
<evidence type="ECO:0000256" key="1">
    <source>
        <dbReference type="ARBA" id="ARBA00001623"/>
    </source>
</evidence>
<name>A0A285IHJ8_9RHOB</name>
<feature type="binding site" evidence="7">
    <location>
        <position position="134"/>
    </location>
    <ligand>
        <name>Zn(2+)</name>
        <dbReference type="ChEBI" id="CHEBI:29105"/>
        <label>1</label>
    </ligand>
</feature>
<comment type="cofactor">
    <cofactor evidence="7">
        <name>Zn(2+)</name>
        <dbReference type="ChEBI" id="CHEBI:29105"/>
    </cofactor>
    <text evidence="7">Binds 2 Zn(2+) ions per subunit.</text>
</comment>
<reference evidence="10 11" key="1">
    <citation type="submission" date="2017-09" db="EMBL/GenBank/DDBJ databases">
        <authorList>
            <person name="Ehlers B."/>
            <person name="Leendertz F.H."/>
        </authorList>
    </citation>
    <scope>NUCLEOTIDE SEQUENCE [LARGE SCALE GENOMIC DNA]</scope>
    <source>
        <strain evidence="10 11">CGMCC 1.12662</strain>
    </source>
</reference>
<keyword evidence="5 7" id="KW-0378">Hydrolase</keyword>
<comment type="pathway">
    <text evidence="2 7">Secondary metabolite metabolism; methylglyoxal degradation; (R)-lactate from methylglyoxal: step 2/2.</text>
</comment>
<feature type="binding site" evidence="7">
    <location>
        <position position="58"/>
    </location>
    <ligand>
        <name>Zn(2+)</name>
        <dbReference type="ChEBI" id="CHEBI:29105"/>
        <label>1</label>
    </ligand>
</feature>
<comment type="catalytic activity">
    <reaction evidence="1 7">
        <text>an S-(2-hydroxyacyl)glutathione + H2O = a 2-hydroxy carboxylate + glutathione + H(+)</text>
        <dbReference type="Rhea" id="RHEA:21864"/>
        <dbReference type="ChEBI" id="CHEBI:15377"/>
        <dbReference type="ChEBI" id="CHEBI:15378"/>
        <dbReference type="ChEBI" id="CHEBI:57925"/>
        <dbReference type="ChEBI" id="CHEBI:58896"/>
        <dbReference type="ChEBI" id="CHEBI:71261"/>
        <dbReference type="EC" id="3.1.2.6"/>
    </reaction>
</comment>
<dbReference type="Proteomes" id="UP000231655">
    <property type="component" value="Unassembled WGS sequence"/>
</dbReference>
<dbReference type="PANTHER" id="PTHR43705:SF1">
    <property type="entry name" value="HYDROXYACYLGLUTATHIONE HYDROLASE GLOB"/>
    <property type="match status" value="1"/>
</dbReference>
<dbReference type="PIRSF" id="PIRSF005457">
    <property type="entry name" value="Glx"/>
    <property type="match status" value="1"/>
</dbReference>
<dbReference type="GO" id="GO:0019243">
    <property type="term" value="P:methylglyoxal catabolic process to D-lactate via S-lactoyl-glutathione"/>
    <property type="evidence" value="ECO:0007669"/>
    <property type="project" value="UniProtKB-UniRule"/>
</dbReference>
<dbReference type="Pfam" id="PF16123">
    <property type="entry name" value="HAGH_C"/>
    <property type="match status" value="1"/>
</dbReference>
<dbReference type="InterPro" id="IPR017782">
    <property type="entry name" value="Hydroxyacylglutathione_Hdrlase"/>
</dbReference>
<evidence type="ECO:0000256" key="7">
    <source>
        <dbReference type="HAMAP-Rule" id="MF_01374"/>
    </source>
</evidence>
<evidence type="ECO:0000256" key="2">
    <source>
        <dbReference type="ARBA" id="ARBA00004963"/>
    </source>
</evidence>
<dbReference type="PANTHER" id="PTHR43705">
    <property type="entry name" value="HYDROXYACYLGLUTATHIONE HYDROLASE"/>
    <property type="match status" value="1"/>
</dbReference>
<organism evidence="10 11">
    <name type="scientific">Pseudooceanicola antarcticus</name>
    <dbReference type="NCBI Taxonomy" id="1247613"/>
    <lineage>
        <taxon>Bacteria</taxon>
        <taxon>Pseudomonadati</taxon>
        <taxon>Pseudomonadota</taxon>
        <taxon>Alphaproteobacteria</taxon>
        <taxon>Rhodobacterales</taxon>
        <taxon>Paracoccaceae</taxon>
        <taxon>Pseudooceanicola</taxon>
    </lineage>
</organism>
<dbReference type="UniPathway" id="UPA00619">
    <property type="reaction ID" value="UER00676"/>
</dbReference>
<comment type="function">
    <text evidence="7">Thiolesterase that catalyzes the hydrolysis of S-D-lactoyl-glutathione to form glutathione and D-lactic acid.</text>
</comment>
<comment type="similarity">
    <text evidence="3 7">Belongs to the metallo-beta-lactamase superfamily. Glyoxalase II family.</text>
</comment>
<dbReference type="InterPro" id="IPR001279">
    <property type="entry name" value="Metallo-B-lactamas"/>
</dbReference>
<dbReference type="Pfam" id="PF00753">
    <property type="entry name" value="Lactamase_B"/>
    <property type="match status" value="1"/>
</dbReference>
<dbReference type="EMBL" id="OBEA01000002">
    <property type="protein sequence ID" value="SNY47455.1"/>
    <property type="molecule type" value="Genomic_DNA"/>
</dbReference>
<dbReference type="EC" id="3.1.2.6" evidence="7"/>
<dbReference type="InterPro" id="IPR035680">
    <property type="entry name" value="Clx_II_MBL"/>
</dbReference>
<dbReference type="InterPro" id="IPR036866">
    <property type="entry name" value="RibonucZ/Hydroxyglut_hydro"/>
</dbReference>
<keyword evidence="4 7" id="KW-0479">Metal-binding</keyword>
<dbReference type="OrthoDB" id="9802248at2"/>
<keyword evidence="12" id="KW-1185">Reference proteome</keyword>
<accession>A0A285IHJ8</accession>
<evidence type="ECO:0000256" key="3">
    <source>
        <dbReference type="ARBA" id="ARBA00006759"/>
    </source>
</evidence>
<reference evidence="9 12" key="2">
    <citation type="journal article" date="2018" name="Int. J. Syst. Evol. Microbiol.">
        <title>Pseudooceanicola lipolyticus sp. nov., a marine alphaproteobacterium, reclassification of Oceanicola flagellatus as Pseudooceanicola flagellatus comb. nov. and emended description of the genus Pseudooceanicola.</title>
        <authorList>
            <person name="Huang M.-M."/>
            <person name="Guo L.-L."/>
            <person name="Wu Y.-H."/>
            <person name="Lai Q.-L."/>
            <person name="Shao Z.-Z."/>
            <person name="Wang C.-S."/>
            <person name="Wu M."/>
            <person name="Xu X.-W."/>
        </authorList>
    </citation>
    <scope>NUCLEOTIDE SEQUENCE [LARGE SCALE GENOMIC DNA]</scope>
    <source>
        <strain evidence="9 12">Ar-45</strain>
    </source>
</reference>
<evidence type="ECO:0000313" key="11">
    <source>
        <dbReference type="Proteomes" id="UP000231655"/>
    </source>
</evidence>
<sequence>MALALVTIPCLSDNYAYLLRDEASGETALVDVPEAAPILAELDARGWELSQVWLTHHHPDHVQGLPEIQASYPGAKIYGGAADAHRLPALDVALEEGDSLTLGGESGTVLDVSGHTIGHLAFHFPESGIAFTADSLMAFGCGRVFEGTFPQMYESLAKLAALPPETTICSGHEYTLANAKFARTIEPENSELISRYEAVEAARAAGRQTVPSLLSEELATNPFLRAHVPGVAANLGLSDATPAEVFAEIRRRKDAF</sequence>
<gene>
    <name evidence="7 9" type="primary">gloB</name>
    <name evidence="9" type="ORF">CVM39_10965</name>
    <name evidence="10" type="ORF">SAMN06297129_1174</name>
</gene>
<dbReference type="AlphaFoldDB" id="A0A285IHJ8"/>
<keyword evidence="6 7" id="KW-0862">Zinc</keyword>
<comment type="subunit">
    <text evidence="7">Monomer.</text>
</comment>
<dbReference type="HAMAP" id="MF_01374">
    <property type="entry name" value="Glyoxalase_2"/>
    <property type="match status" value="1"/>
</dbReference>
<dbReference type="InterPro" id="IPR032282">
    <property type="entry name" value="HAGH_C"/>
</dbReference>
<feature type="binding site" evidence="7">
    <location>
        <position position="172"/>
    </location>
    <ligand>
        <name>Zn(2+)</name>
        <dbReference type="ChEBI" id="CHEBI:29105"/>
        <label>2</label>
    </ligand>
</feature>
<feature type="binding site" evidence="7">
    <location>
        <position position="134"/>
    </location>
    <ligand>
        <name>Zn(2+)</name>
        <dbReference type="ChEBI" id="CHEBI:29105"/>
        <label>2</label>
    </ligand>
</feature>
<dbReference type="SMART" id="SM00849">
    <property type="entry name" value="Lactamase_B"/>
    <property type="match status" value="1"/>
</dbReference>
<dbReference type="CDD" id="cd07723">
    <property type="entry name" value="hydroxyacylglutathione_hydrolase_MBL-fold"/>
    <property type="match status" value="1"/>
</dbReference>
<dbReference type="NCBIfam" id="TIGR03413">
    <property type="entry name" value="GSH_gloB"/>
    <property type="match status" value="1"/>
</dbReference>
<feature type="domain" description="Metallo-beta-lactamase" evidence="8">
    <location>
        <begin position="13"/>
        <end position="172"/>
    </location>
</feature>
<protein>
    <recommendedName>
        <fullName evidence="7">Hydroxyacylglutathione hydrolase</fullName>
        <ecNumber evidence="7">3.1.2.6</ecNumber>
    </recommendedName>
    <alternativeName>
        <fullName evidence="7">Glyoxalase II</fullName>
        <shortName evidence="7">Glx II</shortName>
    </alternativeName>
</protein>
<dbReference type="GO" id="GO:0004416">
    <property type="term" value="F:hydroxyacylglutathione hydrolase activity"/>
    <property type="evidence" value="ECO:0007669"/>
    <property type="project" value="UniProtKB-UniRule"/>
</dbReference>
<dbReference type="Gene3D" id="3.60.15.10">
    <property type="entry name" value="Ribonuclease Z/Hydroxyacylglutathione hydrolase-like"/>
    <property type="match status" value="1"/>
</dbReference>
<feature type="binding site" evidence="7">
    <location>
        <position position="60"/>
    </location>
    <ligand>
        <name>Zn(2+)</name>
        <dbReference type="ChEBI" id="CHEBI:29105"/>
        <label>2</label>
    </ligand>
</feature>
<dbReference type="Proteomes" id="UP000231702">
    <property type="component" value="Unassembled WGS sequence"/>
</dbReference>
<evidence type="ECO:0000256" key="4">
    <source>
        <dbReference type="ARBA" id="ARBA00022723"/>
    </source>
</evidence>
<evidence type="ECO:0000259" key="8">
    <source>
        <dbReference type="SMART" id="SM00849"/>
    </source>
</evidence>
<evidence type="ECO:0000256" key="5">
    <source>
        <dbReference type="ARBA" id="ARBA00022801"/>
    </source>
</evidence>
<feature type="binding site" evidence="7">
    <location>
        <position position="61"/>
    </location>
    <ligand>
        <name>Zn(2+)</name>
        <dbReference type="ChEBI" id="CHEBI:29105"/>
        <label>2</label>
    </ligand>
</feature>
<feature type="binding site" evidence="7">
    <location>
        <position position="56"/>
    </location>
    <ligand>
        <name>Zn(2+)</name>
        <dbReference type="ChEBI" id="CHEBI:29105"/>
        <label>1</label>
    </ligand>
</feature>
<evidence type="ECO:0000313" key="12">
    <source>
        <dbReference type="Proteomes" id="UP000231702"/>
    </source>
</evidence>
<evidence type="ECO:0000256" key="6">
    <source>
        <dbReference type="ARBA" id="ARBA00022833"/>
    </source>
</evidence>
<dbReference type="InterPro" id="IPR050110">
    <property type="entry name" value="Glyoxalase_II_hydrolase"/>
</dbReference>
<dbReference type="EMBL" id="PGTD01000016">
    <property type="protein sequence ID" value="PJE29229.1"/>
    <property type="molecule type" value="Genomic_DNA"/>
</dbReference>
<dbReference type="GO" id="GO:0046872">
    <property type="term" value="F:metal ion binding"/>
    <property type="evidence" value="ECO:0007669"/>
    <property type="project" value="UniProtKB-KW"/>
</dbReference>